<name>A0ACA9QK60_9GLOM</name>
<dbReference type="Proteomes" id="UP000789920">
    <property type="component" value="Unassembled WGS sequence"/>
</dbReference>
<organism evidence="1 2">
    <name type="scientific">Racocetra persica</name>
    <dbReference type="NCBI Taxonomy" id="160502"/>
    <lineage>
        <taxon>Eukaryota</taxon>
        <taxon>Fungi</taxon>
        <taxon>Fungi incertae sedis</taxon>
        <taxon>Mucoromycota</taxon>
        <taxon>Glomeromycotina</taxon>
        <taxon>Glomeromycetes</taxon>
        <taxon>Diversisporales</taxon>
        <taxon>Gigasporaceae</taxon>
        <taxon>Racocetra</taxon>
    </lineage>
</organism>
<proteinExistence type="predicted"/>
<feature type="non-terminal residue" evidence="1">
    <location>
        <position position="1"/>
    </location>
</feature>
<feature type="non-terminal residue" evidence="1">
    <location>
        <position position="138"/>
    </location>
</feature>
<accession>A0ACA9QK60</accession>
<evidence type="ECO:0000313" key="1">
    <source>
        <dbReference type="EMBL" id="CAG8756059.1"/>
    </source>
</evidence>
<evidence type="ECO:0000313" key="2">
    <source>
        <dbReference type="Proteomes" id="UP000789920"/>
    </source>
</evidence>
<protein>
    <submittedName>
        <fullName evidence="1">2565_t:CDS:1</fullName>
    </submittedName>
</protein>
<keyword evidence="2" id="KW-1185">Reference proteome</keyword>
<gene>
    <name evidence="1" type="ORF">RPERSI_LOCUS14692</name>
</gene>
<comment type="caution">
    <text evidence="1">The sequence shown here is derived from an EMBL/GenBank/DDBJ whole genome shotgun (WGS) entry which is preliminary data.</text>
</comment>
<sequence length="138" mass="15909">FLQLVLPEHITTFSVVYHAMNEEHWIEKENLKQILHKAILIVITSCLPGSKKYEKLQNLLSKSFFCTSSTIALEGVCSLRDFEVAKEPDDEKIEFNLRILKGNLKNSKARYAELLRKSLKNFKSTELSWCNPPANQIL</sequence>
<dbReference type="EMBL" id="CAJVQC010034303">
    <property type="protein sequence ID" value="CAG8756059.1"/>
    <property type="molecule type" value="Genomic_DNA"/>
</dbReference>
<reference evidence="1" key="1">
    <citation type="submission" date="2021-06" db="EMBL/GenBank/DDBJ databases">
        <authorList>
            <person name="Kallberg Y."/>
            <person name="Tangrot J."/>
            <person name="Rosling A."/>
        </authorList>
    </citation>
    <scope>NUCLEOTIDE SEQUENCE</scope>
    <source>
        <strain evidence="1">MA461A</strain>
    </source>
</reference>